<dbReference type="AlphaFoldDB" id="A0A3R9QHH1"/>
<gene>
    <name evidence="2" type="ORF">D7Z54_24590</name>
</gene>
<reference evidence="2 3" key="1">
    <citation type="submission" date="2018-10" db="EMBL/GenBank/DDBJ databases">
        <title>Draft genome sequence of Bacillus salarius IM0101, isolated from a hypersaline soil in Inner Mongolia, China.</title>
        <authorList>
            <person name="Yamprayoonswat W."/>
            <person name="Boonvisut S."/>
            <person name="Jumpathong W."/>
            <person name="Sittihan S."/>
            <person name="Ruangsuj P."/>
            <person name="Wanthongcharoen S."/>
            <person name="Thongpramul N."/>
            <person name="Pimmason S."/>
            <person name="Yu B."/>
            <person name="Yasawong M."/>
        </authorList>
    </citation>
    <scope>NUCLEOTIDE SEQUENCE [LARGE SCALE GENOMIC DNA]</scope>
    <source>
        <strain evidence="2 3">IM0101</strain>
    </source>
</reference>
<evidence type="ECO:0000259" key="1">
    <source>
        <dbReference type="Pfam" id="PF06283"/>
    </source>
</evidence>
<organism evidence="2 3">
    <name type="scientific">Salibacterium salarium</name>
    <dbReference type="NCBI Taxonomy" id="284579"/>
    <lineage>
        <taxon>Bacteria</taxon>
        <taxon>Bacillati</taxon>
        <taxon>Bacillota</taxon>
        <taxon>Bacilli</taxon>
        <taxon>Bacillales</taxon>
        <taxon>Bacillaceae</taxon>
    </lineage>
</organism>
<sequence length="215" mass="24601">MVKIVALLGDYWHSEKEAKVGLEVAIDRLPNKEEVELQYVTYQEVGQVLGENPDVFINAKMDEINPRDEKVYTWLTDELDKQLVNYVKEGGSMLAWHAGMASFDKNSNYIKMLRGSFDYHPPGLQEVTYMLNENEKTGPNTFTMSDEQYFVHLDKENTEVDLWSTGVDDDSIAGWKHSFGHGKVCCFTPAHNEEGMLNENVSKLLAEKISWLLDK</sequence>
<dbReference type="OrthoDB" id="9812305at2"/>
<dbReference type="EMBL" id="RBVX01000033">
    <property type="protein sequence ID" value="RSL30678.1"/>
    <property type="molecule type" value="Genomic_DNA"/>
</dbReference>
<protein>
    <submittedName>
        <fullName evidence="2">Trehalose utilization</fullName>
    </submittedName>
</protein>
<name>A0A3R9QHH1_9BACI</name>
<evidence type="ECO:0000313" key="3">
    <source>
        <dbReference type="Proteomes" id="UP000275076"/>
    </source>
</evidence>
<dbReference type="Gene3D" id="3.40.50.880">
    <property type="match status" value="1"/>
</dbReference>
<proteinExistence type="predicted"/>
<evidence type="ECO:0000313" key="2">
    <source>
        <dbReference type="EMBL" id="RSL30678.1"/>
    </source>
</evidence>
<feature type="domain" description="ThuA-like" evidence="1">
    <location>
        <begin position="74"/>
        <end position="211"/>
    </location>
</feature>
<dbReference type="Proteomes" id="UP000275076">
    <property type="component" value="Unassembled WGS sequence"/>
</dbReference>
<comment type="caution">
    <text evidence="2">The sequence shown here is derived from an EMBL/GenBank/DDBJ whole genome shotgun (WGS) entry which is preliminary data.</text>
</comment>
<dbReference type="RefSeq" id="WP_125560069.1">
    <property type="nucleotide sequence ID" value="NZ_RBVX01000033.1"/>
</dbReference>
<dbReference type="SUPFAM" id="SSF52317">
    <property type="entry name" value="Class I glutamine amidotransferase-like"/>
    <property type="match status" value="1"/>
</dbReference>
<dbReference type="InterPro" id="IPR029010">
    <property type="entry name" value="ThuA-like"/>
</dbReference>
<dbReference type="Pfam" id="PF06283">
    <property type="entry name" value="ThuA"/>
    <property type="match status" value="1"/>
</dbReference>
<dbReference type="InterPro" id="IPR029062">
    <property type="entry name" value="Class_I_gatase-like"/>
</dbReference>
<keyword evidence="3" id="KW-1185">Reference proteome</keyword>
<accession>A0A3R9QHH1</accession>